<dbReference type="InterPro" id="IPR001841">
    <property type="entry name" value="Znf_RING"/>
</dbReference>
<evidence type="ECO:0000313" key="9">
    <source>
        <dbReference type="Proteomes" id="UP000283530"/>
    </source>
</evidence>
<reference evidence="8 9" key="1">
    <citation type="journal article" date="2019" name="Nat. Plants">
        <title>Stout camphor tree genome fills gaps in understanding of flowering plant genome evolution.</title>
        <authorList>
            <person name="Chaw S.M."/>
            <person name="Liu Y.C."/>
            <person name="Wu Y.W."/>
            <person name="Wang H.Y."/>
            <person name="Lin C.I."/>
            <person name="Wu C.S."/>
            <person name="Ke H.M."/>
            <person name="Chang L.Y."/>
            <person name="Hsu C.Y."/>
            <person name="Yang H.T."/>
            <person name="Sudianto E."/>
            <person name="Hsu M.H."/>
            <person name="Wu K.P."/>
            <person name="Wang L.N."/>
            <person name="Leebens-Mack J.H."/>
            <person name="Tsai I.J."/>
        </authorList>
    </citation>
    <scope>NUCLEOTIDE SEQUENCE [LARGE SCALE GENOMIC DNA]</scope>
    <source>
        <strain evidence="9">cv. Chaw 1501</strain>
        <tissue evidence="8">Young leaves</tissue>
    </source>
</reference>
<dbReference type="GO" id="GO:0008270">
    <property type="term" value="F:zinc ion binding"/>
    <property type="evidence" value="ECO:0007669"/>
    <property type="project" value="UniProtKB-KW"/>
</dbReference>
<dbReference type="Proteomes" id="UP000283530">
    <property type="component" value="Unassembled WGS sequence"/>
</dbReference>
<accession>A0A3S3MJH9</accession>
<keyword evidence="2 4" id="KW-0863">Zinc-finger</keyword>
<dbReference type="GO" id="GO:0004842">
    <property type="term" value="F:ubiquitin-protein transferase activity"/>
    <property type="evidence" value="ECO:0007669"/>
    <property type="project" value="TreeGrafter"/>
</dbReference>
<dbReference type="GO" id="GO:0043067">
    <property type="term" value="P:regulation of programmed cell death"/>
    <property type="evidence" value="ECO:0007669"/>
    <property type="project" value="TreeGrafter"/>
</dbReference>
<dbReference type="STRING" id="337451.A0A3S3MJH9"/>
<evidence type="ECO:0000256" key="4">
    <source>
        <dbReference type="PROSITE-ProRule" id="PRU00175"/>
    </source>
</evidence>
<feature type="region of interest" description="Disordered" evidence="6">
    <location>
        <begin position="79"/>
        <end position="99"/>
    </location>
</feature>
<comment type="caution">
    <text evidence="8">The sequence shown here is derived from an EMBL/GenBank/DDBJ whole genome shotgun (WGS) entry which is preliminary data.</text>
</comment>
<evidence type="ECO:0000256" key="2">
    <source>
        <dbReference type="ARBA" id="ARBA00022771"/>
    </source>
</evidence>
<name>A0A3S3MJH9_9MAGN</name>
<dbReference type="Pfam" id="PF13920">
    <property type="entry name" value="zf-C3HC4_3"/>
    <property type="match status" value="1"/>
</dbReference>
<keyword evidence="9" id="KW-1185">Reference proteome</keyword>
<evidence type="ECO:0000256" key="6">
    <source>
        <dbReference type="SAM" id="MobiDB-lite"/>
    </source>
</evidence>
<keyword evidence="5" id="KW-0175">Coiled coil</keyword>
<keyword evidence="3" id="KW-0862">Zinc</keyword>
<evidence type="ECO:0000256" key="3">
    <source>
        <dbReference type="ARBA" id="ARBA00022833"/>
    </source>
</evidence>
<evidence type="ECO:0000256" key="1">
    <source>
        <dbReference type="ARBA" id="ARBA00022723"/>
    </source>
</evidence>
<feature type="domain" description="RING-type" evidence="7">
    <location>
        <begin position="240"/>
        <end position="274"/>
    </location>
</feature>
<sequence length="287" mass="32715">MAQITSDCPTSNPIFGFPSLDSSQTDRNNCINLSSLHDPGLYMYNQAGVRNMGEYSKSRKRGREDEDLGLSAWINTKRTTSLKPSPNGSSENHTCSSSSSCGFGDIYARMLREQQELDLFVLMHTEKLRVELDQKRRHYWSNILHVVEERLQKILIAKDEEIEKMSRRNSALEEKVNMLVMEGHIWRSLAQSNEATAMSLRRDLELAQAREGEGDSGPVEDSMSCCDWQKKEEEHDRRSCHGCRRKEICVLVLPCRHLCLCSDCDSQFQSCPLCMSLKSASIKVHMS</sequence>
<feature type="compositionally biased region" description="Polar residues" evidence="6">
    <location>
        <begin position="79"/>
        <end position="88"/>
    </location>
</feature>
<dbReference type="OrthoDB" id="1711136at2759"/>
<evidence type="ECO:0000259" key="7">
    <source>
        <dbReference type="PROSITE" id="PS50089"/>
    </source>
</evidence>
<dbReference type="FunFam" id="3.30.40.10:FF:000239">
    <property type="entry name" value="probable BOI-related E3 ubiquitin-protein ligase 2"/>
    <property type="match status" value="1"/>
</dbReference>
<dbReference type="Gene3D" id="3.30.40.10">
    <property type="entry name" value="Zinc/RING finger domain, C3HC4 (zinc finger)"/>
    <property type="match status" value="1"/>
</dbReference>
<protein>
    <submittedName>
        <fullName evidence="8">Putative BOI-related E3 ubiquitin-protein ligase 3</fullName>
    </submittedName>
</protein>
<dbReference type="EMBL" id="QPKB01000003">
    <property type="protein sequence ID" value="RWR81170.1"/>
    <property type="molecule type" value="Genomic_DNA"/>
</dbReference>
<organism evidence="8 9">
    <name type="scientific">Cinnamomum micranthum f. kanehirae</name>
    <dbReference type="NCBI Taxonomy" id="337451"/>
    <lineage>
        <taxon>Eukaryota</taxon>
        <taxon>Viridiplantae</taxon>
        <taxon>Streptophyta</taxon>
        <taxon>Embryophyta</taxon>
        <taxon>Tracheophyta</taxon>
        <taxon>Spermatophyta</taxon>
        <taxon>Magnoliopsida</taxon>
        <taxon>Magnoliidae</taxon>
        <taxon>Laurales</taxon>
        <taxon>Lauraceae</taxon>
        <taxon>Cinnamomum</taxon>
    </lineage>
</organism>
<dbReference type="CDD" id="cd16649">
    <property type="entry name" value="mRING-HC-C3HC5_CGRF1-like"/>
    <property type="match status" value="1"/>
</dbReference>
<dbReference type="PANTHER" id="PTHR42647:SF12">
    <property type="entry name" value="BOI-RELATED E3 UBIQUITIN-PROTEIN LIGASE 2-RELATED"/>
    <property type="match status" value="1"/>
</dbReference>
<evidence type="ECO:0000256" key="5">
    <source>
        <dbReference type="SAM" id="Coils"/>
    </source>
</evidence>
<keyword evidence="1" id="KW-0479">Metal-binding</keyword>
<evidence type="ECO:0000313" key="8">
    <source>
        <dbReference type="EMBL" id="RWR81170.1"/>
    </source>
</evidence>
<dbReference type="PROSITE" id="PS50089">
    <property type="entry name" value="ZF_RING_2"/>
    <property type="match status" value="1"/>
</dbReference>
<proteinExistence type="predicted"/>
<feature type="coiled-coil region" evidence="5">
    <location>
        <begin position="155"/>
        <end position="182"/>
    </location>
</feature>
<gene>
    <name evidence="8" type="ORF">CKAN_00984100</name>
</gene>
<dbReference type="PANTHER" id="PTHR42647">
    <property type="entry name" value="SBP (S-RIBONUCLEASE BINDING PROTEIN) FAMILY PROTEIN"/>
    <property type="match status" value="1"/>
</dbReference>
<feature type="compositionally biased region" description="Low complexity" evidence="6">
    <location>
        <begin position="89"/>
        <end position="99"/>
    </location>
</feature>
<dbReference type="InterPro" id="IPR013083">
    <property type="entry name" value="Znf_RING/FYVE/PHD"/>
</dbReference>
<dbReference type="AlphaFoldDB" id="A0A3S3MJH9"/>